<dbReference type="OrthoDB" id="2884721at2"/>
<keyword evidence="1" id="KW-1133">Transmembrane helix</keyword>
<comment type="caution">
    <text evidence="2">The sequence shown here is derived from an EMBL/GenBank/DDBJ whole genome shotgun (WGS) entry which is preliminary data.</text>
</comment>
<dbReference type="AlphaFoldDB" id="A0A366ECX7"/>
<sequence>MNKKRILITLSLFILIVVAIPIGFIYVLNNGNPYVKYIADKYVPKYLEEKGYTKDKIEESHYVEPKHIINKDFYHGHYMVVFKDETDTTYYYGITKDGKEVRQFCEKDVVSSDGVTHIVEDETNYSEATCVHSLDNRD</sequence>
<evidence type="ECO:0000313" key="2">
    <source>
        <dbReference type="EMBL" id="RBP00254.1"/>
    </source>
</evidence>
<dbReference type="InterPro" id="IPR021486">
    <property type="entry name" value="DUF3139"/>
</dbReference>
<keyword evidence="1" id="KW-0472">Membrane</keyword>
<dbReference type="RefSeq" id="WP_113866869.1">
    <property type="nucleotide sequence ID" value="NZ_BAABQN010000002.1"/>
</dbReference>
<organism evidence="2 3">
    <name type="scientific">Paraliobacillus ryukyuensis</name>
    <dbReference type="NCBI Taxonomy" id="200904"/>
    <lineage>
        <taxon>Bacteria</taxon>
        <taxon>Bacillati</taxon>
        <taxon>Bacillota</taxon>
        <taxon>Bacilli</taxon>
        <taxon>Bacillales</taxon>
        <taxon>Bacillaceae</taxon>
        <taxon>Paraliobacillus</taxon>
    </lineage>
</organism>
<accession>A0A366ECX7</accession>
<feature type="transmembrane region" description="Helical" evidence="1">
    <location>
        <begin position="7"/>
        <end position="28"/>
    </location>
</feature>
<proteinExistence type="predicted"/>
<evidence type="ECO:0000256" key="1">
    <source>
        <dbReference type="SAM" id="Phobius"/>
    </source>
</evidence>
<name>A0A366ECX7_9BACI</name>
<dbReference type="Proteomes" id="UP000252254">
    <property type="component" value="Unassembled WGS sequence"/>
</dbReference>
<keyword evidence="1" id="KW-0812">Transmembrane</keyword>
<dbReference type="Pfam" id="PF11337">
    <property type="entry name" value="DUF3139"/>
    <property type="match status" value="1"/>
</dbReference>
<dbReference type="EMBL" id="QNRI01000002">
    <property type="protein sequence ID" value="RBP00254.1"/>
    <property type="molecule type" value="Genomic_DNA"/>
</dbReference>
<evidence type="ECO:0000313" key="3">
    <source>
        <dbReference type="Proteomes" id="UP000252254"/>
    </source>
</evidence>
<gene>
    <name evidence="2" type="ORF">DES48_10214</name>
</gene>
<protein>
    <submittedName>
        <fullName evidence="2">Uncharacterized protein DUF3139</fullName>
    </submittedName>
</protein>
<keyword evidence="3" id="KW-1185">Reference proteome</keyword>
<reference evidence="2 3" key="1">
    <citation type="submission" date="2018-06" db="EMBL/GenBank/DDBJ databases">
        <title>Genomic Encyclopedia of Type Strains, Phase IV (KMG-IV): sequencing the most valuable type-strain genomes for metagenomic binning, comparative biology and taxonomic classification.</title>
        <authorList>
            <person name="Goeker M."/>
        </authorList>
    </citation>
    <scope>NUCLEOTIDE SEQUENCE [LARGE SCALE GENOMIC DNA]</scope>
    <source>
        <strain evidence="2 3">DSM 15140</strain>
    </source>
</reference>